<evidence type="ECO:0000256" key="2">
    <source>
        <dbReference type="ARBA" id="ARBA00009127"/>
    </source>
</evidence>
<reference evidence="6" key="2">
    <citation type="submission" date="2022-10" db="UniProtKB">
        <authorList>
            <consortium name="EnsemblMetazoa"/>
        </authorList>
    </citation>
    <scope>IDENTIFICATION</scope>
    <source>
        <strain evidence="6">LVP_AGWG</strain>
    </source>
</reference>
<reference evidence="7" key="1">
    <citation type="submission" date="2017-06" db="EMBL/GenBank/DDBJ databases">
        <title>Aedes aegypti genome working group (AGWG) sequencing and assembly.</title>
        <authorList>
            <consortium name="Aedes aegypti Genome Working Group (AGWG)"/>
            <person name="Matthews B.J."/>
        </authorList>
    </citation>
    <scope>NUCLEOTIDE SEQUENCE [LARGE SCALE GENOMIC DNA]</scope>
    <source>
        <strain evidence="7">LVP_AGWG</strain>
    </source>
</reference>
<organism evidence="6 7">
    <name type="scientific">Aedes aegypti</name>
    <name type="common">Yellowfever mosquito</name>
    <name type="synonym">Culex aegypti</name>
    <dbReference type="NCBI Taxonomy" id="7159"/>
    <lineage>
        <taxon>Eukaryota</taxon>
        <taxon>Metazoa</taxon>
        <taxon>Ecdysozoa</taxon>
        <taxon>Arthropoda</taxon>
        <taxon>Hexapoda</taxon>
        <taxon>Insecta</taxon>
        <taxon>Pterygota</taxon>
        <taxon>Neoptera</taxon>
        <taxon>Endopterygota</taxon>
        <taxon>Diptera</taxon>
        <taxon>Nematocera</taxon>
        <taxon>Culicoidea</taxon>
        <taxon>Culicidae</taxon>
        <taxon>Culicinae</taxon>
        <taxon>Aedini</taxon>
        <taxon>Aedes</taxon>
        <taxon>Stegomyia</taxon>
    </lineage>
</organism>
<name>A0A903VNC4_AEDAE</name>
<evidence type="ECO:0000313" key="7">
    <source>
        <dbReference type="Proteomes" id="UP000008820"/>
    </source>
</evidence>
<gene>
    <name evidence="6" type="primary">110680469</name>
</gene>
<dbReference type="EnsemblMetazoa" id="AAEL025360-RA">
    <property type="protein sequence ID" value="AAEL025360-PA"/>
    <property type="gene ID" value="AAEL025360"/>
</dbReference>
<dbReference type="Proteomes" id="UP000008820">
    <property type="component" value="Unassembled WGS sequence"/>
</dbReference>
<feature type="signal peptide" evidence="5">
    <location>
        <begin position="1"/>
        <end position="22"/>
    </location>
</feature>
<dbReference type="OrthoDB" id="7776143at2759"/>
<evidence type="ECO:0000256" key="3">
    <source>
        <dbReference type="ARBA" id="ARBA00022525"/>
    </source>
</evidence>
<dbReference type="InterPro" id="IPR011042">
    <property type="entry name" value="6-blade_b-propeller_TolB-like"/>
</dbReference>
<dbReference type="AlphaFoldDB" id="A0A903VNC4"/>
<evidence type="ECO:0000256" key="5">
    <source>
        <dbReference type="SAM" id="SignalP"/>
    </source>
</evidence>
<dbReference type="PANTHER" id="PTHR10009">
    <property type="entry name" value="PROTEIN YELLOW-RELATED"/>
    <property type="match status" value="1"/>
</dbReference>
<evidence type="ECO:0000313" key="6">
    <source>
        <dbReference type="EnsemblMetazoa" id="AAEL025360-PA"/>
    </source>
</evidence>
<keyword evidence="3" id="KW-0964">Secreted</keyword>
<keyword evidence="7" id="KW-1185">Reference proteome</keyword>
<comment type="subcellular location">
    <subcellularLocation>
        <location evidence="1">Secreted</location>
    </subcellularLocation>
</comment>
<sequence>MGVLGQIPLLIGVILFLRPALANDNLRVAYQWSQIDFEFPSEAARSSAIASGDYIAENVIPVGLEVYKRRLFLTLPRWKAGIPASLAYININGEFTSCITLVVFTSLPVRLFDE</sequence>
<accession>A0A903VNC4</accession>
<comment type="similarity">
    <text evidence="2">Belongs to the major royal jelly protein family.</text>
</comment>
<protein>
    <submittedName>
        <fullName evidence="6">Uncharacterized protein</fullName>
    </submittedName>
</protein>
<proteinExistence type="inferred from homology"/>
<feature type="chain" id="PRO_5037846860" evidence="5">
    <location>
        <begin position="23"/>
        <end position="114"/>
    </location>
</feature>
<keyword evidence="4 5" id="KW-0732">Signal</keyword>
<dbReference type="InterPro" id="IPR017996">
    <property type="entry name" value="MRJP/yellow-related"/>
</dbReference>
<evidence type="ECO:0000256" key="4">
    <source>
        <dbReference type="ARBA" id="ARBA00022729"/>
    </source>
</evidence>
<dbReference type="Gene3D" id="2.120.10.30">
    <property type="entry name" value="TolB, C-terminal domain"/>
    <property type="match status" value="1"/>
</dbReference>
<dbReference type="GO" id="GO:0005576">
    <property type="term" value="C:extracellular region"/>
    <property type="evidence" value="ECO:0007669"/>
    <property type="project" value="UniProtKB-SubCell"/>
</dbReference>
<dbReference type="PANTHER" id="PTHR10009:SF12">
    <property type="entry name" value="LD43175P"/>
    <property type="match status" value="1"/>
</dbReference>
<evidence type="ECO:0000256" key="1">
    <source>
        <dbReference type="ARBA" id="ARBA00004613"/>
    </source>
</evidence>